<gene>
    <name evidence="13" type="ORF">bsdtb5_06730</name>
</gene>
<dbReference type="PANTHER" id="PTHR32089">
    <property type="entry name" value="METHYL-ACCEPTING CHEMOTAXIS PROTEIN MCPB"/>
    <property type="match status" value="1"/>
</dbReference>
<dbReference type="Gene3D" id="1.10.287.950">
    <property type="entry name" value="Methyl-accepting chemotaxis protein"/>
    <property type="match status" value="1"/>
</dbReference>
<dbReference type="SMART" id="SM00283">
    <property type="entry name" value="MA"/>
    <property type="match status" value="1"/>
</dbReference>
<keyword evidence="7 9" id="KW-0807">Transducer</keyword>
<comment type="subcellular location">
    <subcellularLocation>
        <location evidence="1">Cell membrane</location>
        <topology evidence="1">Multi-pass membrane protein</topology>
    </subcellularLocation>
</comment>
<evidence type="ECO:0000256" key="5">
    <source>
        <dbReference type="ARBA" id="ARBA00022989"/>
    </source>
</evidence>
<evidence type="ECO:0000256" key="6">
    <source>
        <dbReference type="ARBA" id="ARBA00023136"/>
    </source>
</evidence>
<dbReference type="PROSITE" id="PS50885">
    <property type="entry name" value="HAMP"/>
    <property type="match status" value="1"/>
</dbReference>
<evidence type="ECO:0000256" key="1">
    <source>
        <dbReference type="ARBA" id="ARBA00004651"/>
    </source>
</evidence>
<evidence type="ECO:0000256" key="7">
    <source>
        <dbReference type="ARBA" id="ARBA00023224"/>
    </source>
</evidence>
<name>A0A7R7ICV4_9FIRM</name>
<dbReference type="PANTHER" id="PTHR32089:SF112">
    <property type="entry name" value="LYSOZYME-LIKE PROTEIN-RELATED"/>
    <property type="match status" value="1"/>
</dbReference>
<dbReference type="Proteomes" id="UP000595897">
    <property type="component" value="Chromosome"/>
</dbReference>
<keyword evidence="3" id="KW-0145">Chemotaxis</keyword>
<dbReference type="GO" id="GO:0007165">
    <property type="term" value="P:signal transduction"/>
    <property type="evidence" value="ECO:0007669"/>
    <property type="project" value="UniProtKB-KW"/>
</dbReference>
<dbReference type="InterPro" id="IPR033479">
    <property type="entry name" value="dCache_1"/>
</dbReference>
<dbReference type="GO" id="GO:0006935">
    <property type="term" value="P:chemotaxis"/>
    <property type="evidence" value="ECO:0007669"/>
    <property type="project" value="UniProtKB-KW"/>
</dbReference>
<comment type="similarity">
    <text evidence="8">Belongs to the methyl-accepting chemotaxis (MCP) protein family.</text>
</comment>
<organism evidence="13 14">
    <name type="scientific">Anaeromicropila herbilytica</name>
    <dbReference type="NCBI Taxonomy" id="2785025"/>
    <lineage>
        <taxon>Bacteria</taxon>
        <taxon>Bacillati</taxon>
        <taxon>Bacillota</taxon>
        <taxon>Clostridia</taxon>
        <taxon>Lachnospirales</taxon>
        <taxon>Lachnospiraceae</taxon>
        <taxon>Anaeromicropila</taxon>
    </lineage>
</organism>
<evidence type="ECO:0000256" key="3">
    <source>
        <dbReference type="ARBA" id="ARBA00022500"/>
    </source>
</evidence>
<evidence type="ECO:0000256" key="8">
    <source>
        <dbReference type="ARBA" id="ARBA00029447"/>
    </source>
</evidence>
<proteinExistence type="inferred from homology"/>
<feature type="domain" description="Methyl-accepting transducer" evidence="11">
    <location>
        <begin position="380"/>
        <end position="630"/>
    </location>
</feature>
<evidence type="ECO:0000259" key="12">
    <source>
        <dbReference type="PROSITE" id="PS50885"/>
    </source>
</evidence>
<evidence type="ECO:0000256" key="2">
    <source>
        <dbReference type="ARBA" id="ARBA00022475"/>
    </source>
</evidence>
<dbReference type="Pfam" id="PF02743">
    <property type="entry name" value="dCache_1"/>
    <property type="match status" value="1"/>
</dbReference>
<evidence type="ECO:0000313" key="14">
    <source>
        <dbReference type="Proteomes" id="UP000595897"/>
    </source>
</evidence>
<dbReference type="CDD" id="cd06225">
    <property type="entry name" value="HAMP"/>
    <property type="match status" value="1"/>
</dbReference>
<dbReference type="RefSeq" id="WP_271714659.1">
    <property type="nucleotide sequence ID" value="NZ_AP024169.1"/>
</dbReference>
<dbReference type="Pfam" id="PF00015">
    <property type="entry name" value="MCPsignal"/>
    <property type="match status" value="1"/>
</dbReference>
<keyword evidence="5 10" id="KW-1133">Transmembrane helix</keyword>
<dbReference type="InterPro" id="IPR004089">
    <property type="entry name" value="MCPsignal_dom"/>
</dbReference>
<reference evidence="13 14" key="1">
    <citation type="submission" date="2020-11" db="EMBL/GenBank/DDBJ databases">
        <title>Draft genome sequencing of a Lachnospiraceae strain isolated from anoxic soil subjected to BSD treatment.</title>
        <authorList>
            <person name="Uek A."/>
            <person name="Tonouchi A."/>
        </authorList>
    </citation>
    <scope>NUCLEOTIDE SEQUENCE [LARGE SCALE GENOMIC DNA]</scope>
    <source>
        <strain evidence="13 14">TB5</strain>
    </source>
</reference>
<dbReference type="Gene3D" id="6.10.340.10">
    <property type="match status" value="1"/>
</dbReference>
<evidence type="ECO:0000259" key="11">
    <source>
        <dbReference type="PROSITE" id="PS50111"/>
    </source>
</evidence>
<evidence type="ECO:0000256" key="10">
    <source>
        <dbReference type="SAM" id="Phobius"/>
    </source>
</evidence>
<feature type="transmembrane region" description="Helical" evidence="10">
    <location>
        <begin position="12"/>
        <end position="31"/>
    </location>
</feature>
<keyword evidence="6 10" id="KW-0472">Membrane</keyword>
<keyword evidence="14" id="KW-1185">Reference proteome</keyword>
<sequence length="669" mass="73485">MKVKSIRTKLIFLIGTLIIMLGIGTGIIFYINSTKALVSNIGKTLPQIATQAANTVQAKLDGHIMELKGVAVQKEIADINMSRDEKLKVLSEQANINGSIKMGYAGLDGIMYYTDGTQENISNEEYYKKSLLNEAIVNDPVVAEDKKSMSMVYSVPIKNGDTVVGVLVSVRDGMELSDMIKQIFFGKTGSAYMINSRSESIAYKDSNMPLNQYNSIEESKKNPDLKEIASMQKEMIAGKKGLKKYVFGGVESYGGYAPVKKENWSIVVILEKNELLSELNDLKIVIVLSSIIFLGIGLLITYIIADKLSKRIKQSENLLNVFATGDLTQSIDSKSFAYKDEIGGMSMSLNTMQHSISSMLQDFKKTSVLIDDNSNRLNYISKDMNSSASNVSSTIQEVANGIGEQANELMDITLSLNNFSDKLDSLVHAMEEINRTTLDMDGLANHSNKNMSMLNDAVREIAQTFGSLHNRIYQFSGNIKEVATIIEIINNIANETNLLALNASIEAARAGEHGKGFAVVADEIRKLAEQTKVSSQNITSLIGQLSVGTELITKDTDGMKENLENQVEVIHSTITSFEQIIHSIKEVIPKIDTSNTSIMEIKSEKDTIYNKVENVSATAEEVSASSQEIAYTVDSISQLSADVSAAASELYSMTKSMSSQVERFKVKEE</sequence>
<dbReference type="SUPFAM" id="SSF58104">
    <property type="entry name" value="Methyl-accepting chemotaxis protein (MCP) signaling domain"/>
    <property type="match status" value="1"/>
</dbReference>
<protein>
    <submittedName>
        <fullName evidence="13">Methyl-accepting chemotaxis protein</fullName>
    </submittedName>
</protein>
<evidence type="ECO:0000256" key="9">
    <source>
        <dbReference type="PROSITE-ProRule" id="PRU00284"/>
    </source>
</evidence>
<feature type="transmembrane region" description="Helical" evidence="10">
    <location>
        <begin position="284"/>
        <end position="305"/>
    </location>
</feature>
<dbReference type="PROSITE" id="PS50111">
    <property type="entry name" value="CHEMOTAXIS_TRANSDUC_2"/>
    <property type="match status" value="1"/>
</dbReference>
<keyword evidence="2" id="KW-1003">Cell membrane</keyword>
<dbReference type="CDD" id="cd12912">
    <property type="entry name" value="PDC2_MCP_like"/>
    <property type="match status" value="1"/>
</dbReference>
<dbReference type="EMBL" id="AP024169">
    <property type="protein sequence ID" value="BCN29378.1"/>
    <property type="molecule type" value="Genomic_DNA"/>
</dbReference>
<evidence type="ECO:0000313" key="13">
    <source>
        <dbReference type="EMBL" id="BCN29378.1"/>
    </source>
</evidence>
<dbReference type="KEGG" id="ahb:bsdtb5_06730"/>
<dbReference type="InterPro" id="IPR003660">
    <property type="entry name" value="HAMP_dom"/>
</dbReference>
<evidence type="ECO:0000256" key="4">
    <source>
        <dbReference type="ARBA" id="ARBA00022692"/>
    </source>
</evidence>
<keyword evidence="4 10" id="KW-0812">Transmembrane</keyword>
<dbReference type="Gene3D" id="3.30.450.20">
    <property type="entry name" value="PAS domain"/>
    <property type="match status" value="1"/>
</dbReference>
<feature type="domain" description="HAMP" evidence="12">
    <location>
        <begin position="306"/>
        <end position="361"/>
    </location>
</feature>
<dbReference type="AlphaFoldDB" id="A0A7R7ICV4"/>
<accession>A0A7R7ICV4</accession>
<dbReference type="GO" id="GO:0005886">
    <property type="term" value="C:plasma membrane"/>
    <property type="evidence" value="ECO:0007669"/>
    <property type="project" value="UniProtKB-SubCell"/>
</dbReference>